<dbReference type="EMBL" id="ABWK02000020">
    <property type="protein sequence ID" value="EEX68109.1"/>
    <property type="molecule type" value="Genomic_DNA"/>
</dbReference>
<proteinExistence type="predicted"/>
<accession>C9KPF4</accession>
<evidence type="ECO:0000313" key="3">
    <source>
        <dbReference type="Proteomes" id="UP000003671"/>
    </source>
</evidence>
<dbReference type="eggNOG" id="ENOG5033EYR">
    <property type="taxonomic scope" value="Bacteria"/>
</dbReference>
<dbReference type="STRING" id="500635.MITSMUL_05111"/>
<keyword evidence="1" id="KW-1133">Transmembrane helix</keyword>
<feature type="transmembrane region" description="Helical" evidence="1">
    <location>
        <begin position="21"/>
        <end position="41"/>
    </location>
</feature>
<dbReference type="Proteomes" id="UP000003671">
    <property type="component" value="Unassembled WGS sequence"/>
</dbReference>
<sequence>MKEIQLSNPHKIHKWHQKAQGIVEYALILAFIVGIGAAIFAKGGLAEAVSDAYFQISKTIAYALDNTTAGHQRFAQNQLEQGLKNAITSGKVVLGNNAWVEIDLQSELNSDIHANADGGRDGYVTVYGKDYTKFTGLWDATGLDPSRIALDDADKGSWAGVRIARVGDSNQYTVYYFNGTASKVQDETKGYYTDTNYMQQHFGSGQTPTTWNP</sequence>
<evidence type="ECO:0000256" key="1">
    <source>
        <dbReference type="SAM" id="Phobius"/>
    </source>
</evidence>
<keyword evidence="1" id="KW-0472">Membrane</keyword>
<keyword evidence="1" id="KW-0812">Transmembrane</keyword>
<comment type="caution">
    <text evidence="2">The sequence shown here is derived from an EMBL/GenBank/DDBJ whole genome shotgun (WGS) entry which is preliminary data.</text>
</comment>
<evidence type="ECO:0000313" key="2">
    <source>
        <dbReference type="EMBL" id="EEX68109.1"/>
    </source>
</evidence>
<protein>
    <submittedName>
        <fullName evidence="2">Uncharacterized protein</fullName>
    </submittedName>
</protein>
<reference evidence="2" key="1">
    <citation type="submission" date="2009-09" db="EMBL/GenBank/DDBJ databases">
        <authorList>
            <person name="Weinstock G."/>
            <person name="Sodergren E."/>
            <person name="Clifton S."/>
            <person name="Fulton L."/>
            <person name="Fulton B."/>
            <person name="Courtney L."/>
            <person name="Fronick C."/>
            <person name="Harrison M."/>
            <person name="Strong C."/>
            <person name="Farmer C."/>
            <person name="Delahaunty K."/>
            <person name="Markovic C."/>
            <person name="Hall O."/>
            <person name="Minx P."/>
            <person name="Tomlinson C."/>
            <person name="Mitreva M."/>
            <person name="Nelson J."/>
            <person name="Hou S."/>
            <person name="Wollam A."/>
            <person name="Pepin K.H."/>
            <person name="Johnson M."/>
            <person name="Bhonagiri V."/>
            <person name="Nash W.E."/>
            <person name="Warren W."/>
            <person name="Chinwalla A."/>
            <person name="Mardis E.R."/>
            <person name="Wilson R.K."/>
        </authorList>
    </citation>
    <scope>NUCLEOTIDE SEQUENCE [LARGE SCALE GENOMIC DNA]</scope>
    <source>
        <strain evidence="2">DSM 20544</strain>
    </source>
</reference>
<dbReference type="HOGENOM" id="CLU_1292704_0_0_9"/>
<dbReference type="AlphaFoldDB" id="C9KPF4"/>
<keyword evidence="3" id="KW-1185">Reference proteome</keyword>
<dbReference type="PATRIC" id="fig|500635.8.peg.1775"/>
<dbReference type="RefSeq" id="WP_005842178.1">
    <property type="nucleotide sequence ID" value="NZ_GG697142.2"/>
</dbReference>
<gene>
    <name evidence="2" type="ORF">MITSMUL_05111</name>
</gene>
<organism evidence="2 3">
    <name type="scientific">Mitsuokella multacida DSM 20544</name>
    <dbReference type="NCBI Taxonomy" id="500635"/>
    <lineage>
        <taxon>Bacteria</taxon>
        <taxon>Bacillati</taxon>
        <taxon>Bacillota</taxon>
        <taxon>Negativicutes</taxon>
        <taxon>Selenomonadales</taxon>
        <taxon>Selenomonadaceae</taxon>
        <taxon>Mitsuokella</taxon>
    </lineage>
</organism>
<name>C9KPF4_9FIRM</name>
<dbReference type="GeneID" id="93482638"/>